<sequence>MSTSRNPVSPLGAPGARRTLIVTGGSRGIGAAVSRGAARSGYRVCINYRNGVEAAERLADEIVSSGGDAFAWQADTSDERAVVAMFDEVARRYGPLTDLVNNAGVSGGSTRLADLDVSALQETLAVNVMGYFLCCREAVRCMSTERGGAGGRIVNVSSVAAAHGSAGRRVHYAASKGAVNSLTIGLAKEVAREGIRVNAVSPGLVYTDFNEPGRIERLADEVPIGRGGSPEEIANAILWLLNDDAGYVLSANLVVSGGR</sequence>
<dbReference type="PANTHER" id="PTHR42760:SF40">
    <property type="entry name" value="3-OXOACYL-[ACYL-CARRIER-PROTEIN] REDUCTASE, CHLOROPLASTIC"/>
    <property type="match status" value="1"/>
</dbReference>
<dbReference type="GO" id="GO:0030497">
    <property type="term" value="P:fatty acid elongation"/>
    <property type="evidence" value="ECO:0007669"/>
    <property type="project" value="TreeGrafter"/>
</dbReference>
<dbReference type="InterPro" id="IPR036291">
    <property type="entry name" value="NAD(P)-bd_dom_sf"/>
</dbReference>
<protein>
    <submittedName>
        <fullName evidence="2">Glucose-1-dehydrogenase</fullName>
    </submittedName>
</protein>
<comment type="similarity">
    <text evidence="1">Belongs to the short-chain dehydrogenases/reductases (SDR) family.</text>
</comment>
<evidence type="ECO:0000313" key="3">
    <source>
        <dbReference type="Proteomes" id="UP000054740"/>
    </source>
</evidence>
<organism evidence="2 3">
    <name type="scientific">Caballeronia cordobensis</name>
    <name type="common">Burkholderia cordobensis</name>
    <dbReference type="NCBI Taxonomy" id="1353886"/>
    <lineage>
        <taxon>Bacteria</taxon>
        <taxon>Pseudomonadati</taxon>
        <taxon>Pseudomonadota</taxon>
        <taxon>Betaproteobacteria</taxon>
        <taxon>Burkholderiales</taxon>
        <taxon>Burkholderiaceae</taxon>
        <taxon>Caballeronia</taxon>
    </lineage>
</organism>
<evidence type="ECO:0000256" key="1">
    <source>
        <dbReference type="ARBA" id="ARBA00006484"/>
    </source>
</evidence>
<dbReference type="GO" id="GO:0016616">
    <property type="term" value="F:oxidoreductase activity, acting on the CH-OH group of donors, NAD or NADP as acceptor"/>
    <property type="evidence" value="ECO:0007669"/>
    <property type="project" value="TreeGrafter"/>
</dbReference>
<dbReference type="PRINTS" id="PR00080">
    <property type="entry name" value="SDRFAMILY"/>
</dbReference>
<reference evidence="3" key="1">
    <citation type="submission" date="2016-01" db="EMBL/GenBank/DDBJ databases">
        <authorList>
            <person name="Peeters C."/>
        </authorList>
    </citation>
    <scope>NUCLEOTIDE SEQUENCE [LARGE SCALE GENOMIC DNA]</scope>
</reference>
<gene>
    <name evidence="2" type="ORF">AWB70_03493</name>
</gene>
<dbReference type="PROSITE" id="PS00061">
    <property type="entry name" value="ADH_SHORT"/>
    <property type="match status" value="1"/>
</dbReference>
<dbReference type="FunFam" id="3.40.50.720:FF:000084">
    <property type="entry name" value="Short-chain dehydrogenase reductase"/>
    <property type="match status" value="1"/>
</dbReference>
<dbReference type="Gene3D" id="3.40.50.720">
    <property type="entry name" value="NAD(P)-binding Rossmann-like Domain"/>
    <property type="match status" value="1"/>
</dbReference>
<dbReference type="RefSeq" id="WP_053570500.1">
    <property type="nucleotide sequence ID" value="NZ_FCNY02000008.1"/>
</dbReference>
<dbReference type="PANTHER" id="PTHR42760">
    <property type="entry name" value="SHORT-CHAIN DEHYDROGENASES/REDUCTASES FAMILY MEMBER"/>
    <property type="match status" value="1"/>
</dbReference>
<accession>A0A158HM15</accession>
<name>A0A158HM15_CABCO</name>
<dbReference type="SUPFAM" id="SSF51735">
    <property type="entry name" value="NAD(P)-binding Rossmann-fold domains"/>
    <property type="match status" value="1"/>
</dbReference>
<dbReference type="PRINTS" id="PR00081">
    <property type="entry name" value="GDHRDH"/>
</dbReference>
<dbReference type="Proteomes" id="UP000054740">
    <property type="component" value="Unassembled WGS sequence"/>
</dbReference>
<dbReference type="AlphaFoldDB" id="A0A158HM15"/>
<evidence type="ECO:0000313" key="2">
    <source>
        <dbReference type="EMBL" id="SAL45113.1"/>
    </source>
</evidence>
<dbReference type="Pfam" id="PF13561">
    <property type="entry name" value="adh_short_C2"/>
    <property type="match status" value="1"/>
</dbReference>
<dbReference type="InterPro" id="IPR002347">
    <property type="entry name" value="SDR_fam"/>
</dbReference>
<proteinExistence type="inferred from homology"/>
<dbReference type="EMBL" id="FCNY02000008">
    <property type="protein sequence ID" value="SAL45113.1"/>
    <property type="molecule type" value="Genomic_DNA"/>
</dbReference>
<dbReference type="CDD" id="cd05233">
    <property type="entry name" value="SDR_c"/>
    <property type="match status" value="1"/>
</dbReference>
<dbReference type="InterPro" id="IPR020904">
    <property type="entry name" value="Sc_DH/Rdtase_CS"/>
</dbReference>
<keyword evidence="3" id="KW-1185">Reference proteome</keyword>